<proteinExistence type="predicted"/>
<accession>A0A1J5S2Z1</accession>
<gene>
    <name evidence="1" type="ORF">GALL_153370</name>
</gene>
<name>A0A1J5S2Z1_9ZZZZ</name>
<reference evidence="1" key="1">
    <citation type="submission" date="2016-10" db="EMBL/GenBank/DDBJ databases">
        <title>Sequence of Gallionella enrichment culture.</title>
        <authorList>
            <person name="Poehlein A."/>
            <person name="Muehling M."/>
            <person name="Daniel R."/>
        </authorList>
    </citation>
    <scope>NUCLEOTIDE SEQUENCE</scope>
</reference>
<protein>
    <submittedName>
        <fullName evidence="1">Uncharacterized protein</fullName>
    </submittedName>
</protein>
<dbReference type="EMBL" id="MLJW01000073">
    <property type="protein sequence ID" value="OIR02623.1"/>
    <property type="molecule type" value="Genomic_DNA"/>
</dbReference>
<sequence length="687" mass="72712">MNARFPAVQTEAFPLQGGLDLVSPALSLAPGNLIDSVNFEPDINGGYRRMYGFERLDGRTAPSAATYSNIACAVTGTVATGNTVTGATSGATAVVLQVNGTTELIVTKVTDTFQAGEALQVSSVTQANLTSIAQSAALTPILHATYLGLAADNYRADIQKVPGSGPVRGTWYYDSNIYAFRDNAGATACVMYKATTSGWSAVSLGTEIQFASATGQINEGDTITGGTSGATAVVRRALLRTGTWTASGVGSLVIDTVVGVFQNGEALKVGATSMATSSSAATAISLLPGGRYEFLNTNFSGTLSTFRMYGCDGVNPLFEFDGTYYVPIRTGIGTDAPKFLVEWKRMLVAAVYASVVVSGIGAPYSWTALTGAAELATGDEVSGLLPQIGNYYMGSLAIYTAGNTNKTYILYGNTSADFKLVLQSPDSGAQPYTVQNIGFGYGLDTKGVVNIQTTLNFGNFIMSTLTRKIQPIINAKRGLAKASCIVRATNQYRVFFSDGTGIIVYMNGSELGAIMYFDLGSSRYMNQVCSIVDSTGIERVLAAGSDGYVYEMERGTSFDGGNIQAHLLTAFNSSKSPRTVKSYVRGIIEATAQNTAQISVGYDFTYGSSDTQPGASQSLTGVGGGGYWDQFTWDSFNWDAPYLNEYEIDISGDGRNISLLIVGDTNIDQPYTIHAAILHFVVRRLAR</sequence>
<dbReference type="AlphaFoldDB" id="A0A1J5S2Z1"/>
<organism evidence="1">
    <name type="scientific">mine drainage metagenome</name>
    <dbReference type="NCBI Taxonomy" id="410659"/>
    <lineage>
        <taxon>unclassified sequences</taxon>
        <taxon>metagenomes</taxon>
        <taxon>ecological metagenomes</taxon>
    </lineage>
</organism>
<evidence type="ECO:0000313" key="1">
    <source>
        <dbReference type="EMBL" id="OIR02623.1"/>
    </source>
</evidence>
<comment type="caution">
    <text evidence="1">The sequence shown here is derived from an EMBL/GenBank/DDBJ whole genome shotgun (WGS) entry which is preliminary data.</text>
</comment>